<keyword evidence="4" id="KW-1003">Cell membrane</keyword>
<evidence type="ECO:0000256" key="10">
    <source>
        <dbReference type="ARBA" id="ARBA00023303"/>
    </source>
</evidence>
<evidence type="ECO:0000256" key="9">
    <source>
        <dbReference type="ARBA" id="ARBA00023136"/>
    </source>
</evidence>
<dbReference type="Gene3D" id="2.70.170.10">
    <property type="entry name" value="Neurotransmitter-gated ion-channel ligand-binding domain"/>
    <property type="match status" value="1"/>
</dbReference>
<keyword evidence="9 11" id="KW-0472">Membrane</keyword>
<keyword evidence="15" id="KW-1185">Reference proteome</keyword>
<accession>A0A2G8L2D2</accession>
<dbReference type="PROSITE" id="PS00236">
    <property type="entry name" value="NEUROTR_ION_CHANNEL"/>
    <property type="match status" value="1"/>
</dbReference>
<keyword evidence="3 11" id="KW-0813">Transport</keyword>
<evidence type="ECO:0000256" key="7">
    <source>
        <dbReference type="ARBA" id="ARBA00022989"/>
    </source>
</evidence>
<keyword evidence="14" id="KW-0675">Receptor</keyword>
<dbReference type="Pfam" id="PF02931">
    <property type="entry name" value="Neur_chan_LBD"/>
    <property type="match status" value="1"/>
</dbReference>
<dbReference type="InterPro" id="IPR018000">
    <property type="entry name" value="Neurotransmitter_ion_chnl_CS"/>
</dbReference>
<evidence type="ECO:0000256" key="1">
    <source>
        <dbReference type="ARBA" id="ARBA00004141"/>
    </source>
</evidence>
<dbReference type="OrthoDB" id="407674at2759"/>
<dbReference type="CDD" id="cd19049">
    <property type="entry name" value="LGIC_TM_anion"/>
    <property type="match status" value="1"/>
</dbReference>
<dbReference type="InterPro" id="IPR038050">
    <property type="entry name" value="Neuro_actylchol_rec"/>
</dbReference>
<evidence type="ECO:0000256" key="6">
    <source>
        <dbReference type="ARBA" id="ARBA00022729"/>
    </source>
</evidence>
<comment type="caution">
    <text evidence="14">The sequence shown here is derived from an EMBL/GenBank/DDBJ whole genome shotgun (WGS) entry which is preliminary data.</text>
</comment>
<dbReference type="NCBIfam" id="TIGR00860">
    <property type="entry name" value="LIC"/>
    <property type="match status" value="1"/>
</dbReference>
<sequence length="443" mass="51146">MSMFKRETLAVEEPLLAERNREKENATIWLFDELFRDYDQRIRPYFATGRPIEIDVSLGIVSFEGISETHLDFTINAYLIQCWTDPRLRYNASFILPPTSYYANRVWLPDLIFMNAKLAELHRVTLVNRVVEINPDGTVCLTQRLRLTLACGMDFTHFPTDEQRCPIDMESFEYNSRFLHIKFSKEAPVFVFGGHSKIPHFTLRGAILGNCDKKLAFGSISCIRVEFLFQRQIGYYILHAYIPSLTLVALSWVSFWIDIRSAPARVSLGITTILSMLTISNGVKMDLPRVAYVKAIDIWFVVSYIYVIGALLEYAVVHYLAVQSTHLVTTEREKKEVSERNDTKDGLILYKKPTFNINNYSMFHRKEETSSPKPELWASSDKNLSNYKYVKGQKIDKISRLCFPFSFIIFLALYSYISTPHLAVPDMTIQQLEDAVKLLRIGS</sequence>
<dbReference type="InterPro" id="IPR006029">
    <property type="entry name" value="Neurotrans-gated_channel_TM"/>
</dbReference>
<evidence type="ECO:0000313" key="14">
    <source>
        <dbReference type="EMBL" id="PIK54300.1"/>
    </source>
</evidence>
<evidence type="ECO:0000259" key="12">
    <source>
        <dbReference type="Pfam" id="PF02931"/>
    </source>
</evidence>
<evidence type="ECO:0000256" key="8">
    <source>
        <dbReference type="ARBA" id="ARBA00023065"/>
    </source>
</evidence>
<dbReference type="Gene3D" id="1.20.58.390">
    <property type="entry name" value="Neurotransmitter-gated ion-channel transmembrane domain"/>
    <property type="match status" value="1"/>
</dbReference>
<keyword evidence="6" id="KW-0732">Signal</keyword>
<comment type="similarity">
    <text evidence="11">Belongs to the ligand-gated ion channel (TC 1.A.9) family.</text>
</comment>
<dbReference type="InterPro" id="IPR036719">
    <property type="entry name" value="Neuro-gated_channel_TM_sf"/>
</dbReference>
<keyword evidence="10 11" id="KW-0407">Ion channel</keyword>
<dbReference type="InterPro" id="IPR036734">
    <property type="entry name" value="Neur_chan_lig-bd_sf"/>
</dbReference>
<keyword evidence="7 11" id="KW-1133">Transmembrane helix</keyword>
<evidence type="ECO:0000313" key="15">
    <source>
        <dbReference type="Proteomes" id="UP000230750"/>
    </source>
</evidence>
<feature type="transmembrane region" description="Helical" evidence="11">
    <location>
        <begin position="233"/>
        <end position="257"/>
    </location>
</feature>
<dbReference type="SUPFAM" id="SSF90112">
    <property type="entry name" value="Neurotransmitter-gated ion-channel transmembrane pore"/>
    <property type="match status" value="1"/>
</dbReference>
<reference evidence="14 15" key="1">
    <citation type="journal article" date="2017" name="PLoS Biol.">
        <title>The sea cucumber genome provides insights into morphological evolution and visceral regeneration.</title>
        <authorList>
            <person name="Zhang X."/>
            <person name="Sun L."/>
            <person name="Yuan J."/>
            <person name="Sun Y."/>
            <person name="Gao Y."/>
            <person name="Zhang L."/>
            <person name="Li S."/>
            <person name="Dai H."/>
            <person name="Hamel J.F."/>
            <person name="Liu C."/>
            <person name="Yu Y."/>
            <person name="Liu S."/>
            <person name="Lin W."/>
            <person name="Guo K."/>
            <person name="Jin S."/>
            <person name="Xu P."/>
            <person name="Storey K.B."/>
            <person name="Huan P."/>
            <person name="Zhang T."/>
            <person name="Zhou Y."/>
            <person name="Zhang J."/>
            <person name="Lin C."/>
            <person name="Li X."/>
            <person name="Xing L."/>
            <person name="Huo D."/>
            <person name="Sun M."/>
            <person name="Wang L."/>
            <person name="Mercier A."/>
            <person name="Li F."/>
            <person name="Yang H."/>
            <person name="Xiang J."/>
        </authorList>
    </citation>
    <scope>NUCLEOTIDE SEQUENCE [LARGE SCALE GENOMIC DNA]</scope>
    <source>
        <strain evidence="14">Shaxun</strain>
        <tissue evidence="14">Muscle</tissue>
    </source>
</reference>
<keyword evidence="8 11" id="KW-0406">Ion transport</keyword>
<dbReference type="SUPFAM" id="SSF63712">
    <property type="entry name" value="Nicotinic receptor ligand binding domain-like"/>
    <property type="match status" value="1"/>
</dbReference>
<evidence type="ECO:0000256" key="2">
    <source>
        <dbReference type="ARBA" id="ARBA00004236"/>
    </source>
</evidence>
<dbReference type="GO" id="GO:0005886">
    <property type="term" value="C:plasma membrane"/>
    <property type="evidence" value="ECO:0007669"/>
    <property type="project" value="UniProtKB-SubCell"/>
</dbReference>
<proteinExistence type="inferred from homology"/>
<dbReference type="STRING" id="307972.A0A2G8L2D2"/>
<feature type="domain" description="Neurotransmitter-gated ion-channel ligand-binding" evidence="12">
    <location>
        <begin position="30"/>
        <end position="203"/>
    </location>
</feature>
<feature type="transmembrane region" description="Helical" evidence="11">
    <location>
        <begin position="298"/>
        <end position="322"/>
    </location>
</feature>
<dbReference type="EMBL" id="MRZV01000254">
    <property type="protein sequence ID" value="PIK54300.1"/>
    <property type="molecule type" value="Genomic_DNA"/>
</dbReference>
<feature type="transmembrane region" description="Helical" evidence="11">
    <location>
        <begin position="264"/>
        <end position="283"/>
    </location>
</feature>
<dbReference type="PRINTS" id="PR00253">
    <property type="entry name" value="GABAARECEPTR"/>
</dbReference>
<dbReference type="PANTHER" id="PTHR18945">
    <property type="entry name" value="NEUROTRANSMITTER GATED ION CHANNEL"/>
    <property type="match status" value="1"/>
</dbReference>
<dbReference type="InterPro" id="IPR006202">
    <property type="entry name" value="Neur_chan_lig-bd"/>
</dbReference>
<protein>
    <submittedName>
        <fullName evidence="14">Putative glycine receptor subunit alpha-2-like</fullName>
    </submittedName>
</protein>
<organism evidence="14 15">
    <name type="scientific">Stichopus japonicus</name>
    <name type="common">Sea cucumber</name>
    <dbReference type="NCBI Taxonomy" id="307972"/>
    <lineage>
        <taxon>Eukaryota</taxon>
        <taxon>Metazoa</taxon>
        <taxon>Echinodermata</taxon>
        <taxon>Eleutherozoa</taxon>
        <taxon>Echinozoa</taxon>
        <taxon>Holothuroidea</taxon>
        <taxon>Aspidochirotacea</taxon>
        <taxon>Aspidochirotida</taxon>
        <taxon>Stichopodidae</taxon>
        <taxon>Apostichopus</taxon>
    </lineage>
</organism>
<evidence type="ECO:0000256" key="3">
    <source>
        <dbReference type="ARBA" id="ARBA00022448"/>
    </source>
</evidence>
<feature type="domain" description="Neurotransmitter-gated ion-channel transmembrane" evidence="13">
    <location>
        <begin position="241"/>
        <end position="337"/>
    </location>
</feature>
<name>A0A2G8L2D2_STIJA</name>
<evidence type="ECO:0000256" key="5">
    <source>
        <dbReference type="ARBA" id="ARBA00022692"/>
    </source>
</evidence>
<dbReference type="PRINTS" id="PR00252">
    <property type="entry name" value="NRIONCHANNEL"/>
</dbReference>
<dbReference type="AlphaFoldDB" id="A0A2G8L2D2"/>
<evidence type="ECO:0000259" key="13">
    <source>
        <dbReference type="Pfam" id="PF02932"/>
    </source>
</evidence>
<comment type="subcellular location">
    <subcellularLocation>
        <location evidence="2">Cell membrane</location>
    </subcellularLocation>
    <subcellularLocation>
        <location evidence="1">Membrane</location>
        <topology evidence="1">Multi-pass membrane protein</topology>
    </subcellularLocation>
</comment>
<dbReference type="Proteomes" id="UP000230750">
    <property type="component" value="Unassembled WGS sequence"/>
</dbReference>
<dbReference type="Pfam" id="PF02932">
    <property type="entry name" value="Neur_chan_memb"/>
    <property type="match status" value="1"/>
</dbReference>
<dbReference type="GO" id="GO:0004888">
    <property type="term" value="F:transmembrane signaling receptor activity"/>
    <property type="evidence" value="ECO:0007669"/>
    <property type="project" value="InterPro"/>
</dbReference>
<evidence type="ECO:0000256" key="11">
    <source>
        <dbReference type="RuleBase" id="RU000687"/>
    </source>
</evidence>
<dbReference type="InterPro" id="IPR006201">
    <property type="entry name" value="Neur_channel"/>
</dbReference>
<evidence type="ECO:0000256" key="4">
    <source>
        <dbReference type="ARBA" id="ARBA00022475"/>
    </source>
</evidence>
<feature type="transmembrane region" description="Helical" evidence="11">
    <location>
        <begin position="398"/>
        <end position="417"/>
    </location>
</feature>
<gene>
    <name evidence="14" type="ORF">BSL78_08775</name>
</gene>
<dbReference type="GO" id="GO:0005230">
    <property type="term" value="F:extracellular ligand-gated monoatomic ion channel activity"/>
    <property type="evidence" value="ECO:0007669"/>
    <property type="project" value="InterPro"/>
</dbReference>
<keyword evidence="5 11" id="KW-0812">Transmembrane</keyword>
<dbReference type="InterPro" id="IPR006028">
    <property type="entry name" value="GABAA/Glycine_rcpt"/>
</dbReference>